<reference evidence="6 7" key="1">
    <citation type="submission" date="2018-01" db="EMBL/GenBank/DDBJ databases">
        <title>Whole genome sequencing of Histamine producing bacteria.</title>
        <authorList>
            <person name="Butler K."/>
        </authorList>
    </citation>
    <scope>NUCLEOTIDE SEQUENCE [LARGE SCALE GENOMIC DNA]</scope>
    <source>
        <strain evidence="6 7">JCM 12947</strain>
    </source>
</reference>
<dbReference type="InterPro" id="IPR036390">
    <property type="entry name" value="WH_DNA-bd_sf"/>
</dbReference>
<evidence type="ECO:0000256" key="4">
    <source>
        <dbReference type="ARBA" id="ARBA00023163"/>
    </source>
</evidence>
<dbReference type="PANTHER" id="PTHR30537:SF5">
    <property type="entry name" value="HTH-TYPE TRANSCRIPTIONAL ACTIVATOR TTDR-RELATED"/>
    <property type="match status" value="1"/>
</dbReference>
<keyword evidence="7" id="KW-1185">Reference proteome</keyword>
<evidence type="ECO:0000256" key="2">
    <source>
        <dbReference type="ARBA" id="ARBA00023015"/>
    </source>
</evidence>
<name>A0A2T3J9L3_9GAMM</name>
<keyword evidence="3" id="KW-0238">DNA-binding</keyword>
<dbReference type="PANTHER" id="PTHR30537">
    <property type="entry name" value="HTH-TYPE TRANSCRIPTIONAL REGULATOR"/>
    <property type="match status" value="1"/>
</dbReference>
<dbReference type="GO" id="GO:0043565">
    <property type="term" value="F:sequence-specific DNA binding"/>
    <property type="evidence" value="ECO:0007669"/>
    <property type="project" value="TreeGrafter"/>
</dbReference>
<dbReference type="OrthoDB" id="9786526at2"/>
<dbReference type="Pfam" id="PF00126">
    <property type="entry name" value="HTH_1"/>
    <property type="match status" value="1"/>
</dbReference>
<dbReference type="Pfam" id="PF03466">
    <property type="entry name" value="LysR_substrate"/>
    <property type="match status" value="1"/>
</dbReference>
<evidence type="ECO:0000313" key="6">
    <source>
        <dbReference type="EMBL" id="PSU45510.1"/>
    </source>
</evidence>
<dbReference type="GO" id="GO:0006351">
    <property type="term" value="P:DNA-templated transcription"/>
    <property type="evidence" value="ECO:0007669"/>
    <property type="project" value="TreeGrafter"/>
</dbReference>
<dbReference type="Gene3D" id="1.10.10.10">
    <property type="entry name" value="Winged helix-like DNA-binding domain superfamily/Winged helix DNA-binding domain"/>
    <property type="match status" value="1"/>
</dbReference>
<proteinExistence type="inferred from homology"/>
<dbReference type="Gene3D" id="3.40.190.290">
    <property type="match status" value="1"/>
</dbReference>
<dbReference type="SUPFAM" id="SSF53850">
    <property type="entry name" value="Periplasmic binding protein-like II"/>
    <property type="match status" value="1"/>
</dbReference>
<dbReference type="FunFam" id="1.10.10.10:FF:000001">
    <property type="entry name" value="LysR family transcriptional regulator"/>
    <property type="match status" value="1"/>
</dbReference>
<dbReference type="FunFam" id="3.40.190.290:FF:000001">
    <property type="entry name" value="Transcriptional regulator, LysR family"/>
    <property type="match status" value="1"/>
</dbReference>
<organism evidence="6 7">
    <name type="scientific">Photobacterium frigidiphilum</name>
    <dbReference type="NCBI Taxonomy" id="264736"/>
    <lineage>
        <taxon>Bacteria</taxon>
        <taxon>Pseudomonadati</taxon>
        <taxon>Pseudomonadota</taxon>
        <taxon>Gammaproteobacteria</taxon>
        <taxon>Vibrionales</taxon>
        <taxon>Vibrionaceae</taxon>
        <taxon>Photobacterium</taxon>
    </lineage>
</organism>
<feature type="domain" description="HTH lysR-type" evidence="5">
    <location>
        <begin position="1"/>
        <end position="59"/>
    </location>
</feature>
<dbReference type="AlphaFoldDB" id="A0A2T3J9L3"/>
<evidence type="ECO:0000256" key="1">
    <source>
        <dbReference type="ARBA" id="ARBA00009437"/>
    </source>
</evidence>
<evidence type="ECO:0000256" key="3">
    <source>
        <dbReference type="ARBA" id="ARBA00023125"/>
    </source>
</evidence>
<gene>
    <name evidence="6" type="ORF">C9J12_22435</name>
</gene>
<dbReference type="InterPro" id="IPR005119">
    <property type="entry name" value="LysR_subst-bd"/>
</dbReference>
<dbReference type="GO" id="GO:0003700">
    <property type="term" value="F:DNA-binding transcription factor activity"/>
    <property type="evidence" value="ECO:0007669"/>
    <property type="project" value="InterPro"/>
</dbReference>
<dbReference type="PROSITE" id="PS50931">
    <property type="entry name" value="HTH_LYSR"/>
    <property type="match status" value="1"/>
</dbReference>
<dbReference type="SUPFAM" id="SSF46785">
    <property type="entry name" value="Winged helix' DNA-binding domain"/>
    <property type="match status" value="1"/>
</dbReference>
<dbReference type="EMBL" id="PYMJ01000030">
    <property type="protein sequence ID" value="PSU45510.1"/>
    <property type="molecule type" value="Genomic_DNA"/>
</dbReference>
<dbReference type="RefSeq" id="WP_107244776.1">
    <property type="nucleotide sequence ID" value="NZ_PYMJ01000030.1"/>
</dbReference>
<dbReference type="InterPro" id="IPR058163">
    <property type="entry name" value="LysR-type_TF_proteobact-type"/>
</dbReference>
<dbReference type="Proteomes" id="UP000240987">
    <property type="component" value="Unassembled WGS sequence"/>
</dbReference>
<keyword evidence="2" id="KW-0805">Transcription regulation</keyword>
<dbReference type="InterPro" id="IPR000847">
    <property type="entry name" value="LysR_HTH_N"/>
</dbReference>
<keyword evidence="4" id="KW-0804">Transcription</keyword>
<comment type="caution">
    <text evidence="6">The sequence shown here is derived from an EMBL/GenBank/DDBJ whole genome shotgun (WGS) entry which is preliminary data.</text>
</comment>
<dbReference type="CDD" id="cd08422">
    <property type="entry name" value="PBP2_CrgA_like"/>
    <property type="match status" value="1"/>
</dbReference>
<protein>
    <submittedName>
        <fullName evidence="6">LysR family transcriptional regulator</fullName>
    </submittedName>
</protein>
<comment type="similarity">
    <text evidence="1">Belongs to the LysR transcriptional regulatory family.</text>
</comment>
<evidence type="ECO:0000313" key="7">
    <source>
        <dbReference type="Proteomes" id="UP000240987"/>
    </source>
</evidence>
<accession>A0A2T3J9L3</accession>
<dbReference type="InterPro" id="IPR036388">
    <property type="entry name" value="WH-like_DNA-bd_sf"/>
</dbReference>
<evidence type="ECO:0000259" key="5">
    <source>
        <dbReference type="PROSITE" id="PS50931"/>
    </source>
</evidence>
<sequence length="295" mass="33007">MDTLDGMKTIVAVVETGSFTAASERQSLSKALVSKYVGEVENRLGVRLFNRSTRRLALTEEGQRYYDQVIPLLEEFEALVDNVTGEQTTPRGLLRVSVPQTFGEMRLSPLIPKFLDANPEMSIDLQLSDRKIDMLEEGIDVVIRIGGVDDSSLIARRIKTLPLLLCASPAYIERHGEPENAQHISQHHCIIDSNFRIGKQWPIVSPDGQTDLIEVSSKIAVNSPRAVKAITMAGGGIGMIPRFIVESEMEEGLLQEILPGYRTLEFGLFAIYPHRRYLSKKVRCFIDFLVAEFSE</sequence>